<reference evidence="1" key="1">
    <citation type="submission" date="2021-02" db="EMBL/GenBank/DDBJ databases">
        <authorList>
            <person name="Nowell W R."/>
        </authorList>
    </citation>
    <scope>NUCLEOTIDE SEQUENCE</scope>
</reference>
<evidence type="ECO:0000313" key="2">
    <source>
        <dbReference type="EMBL" id="CAF1345036.1"/>
    </source>
</evidence>
<protein>
    <submittedName>
        <fullName evidence="1">Uncharacterized protein</fullName>
    </submittedName>
</protein>
<gene>
    <name evidence="1" type="ORF">JYZ213_LOCUS31268</name>
    <name evidence="3" type="ORF">OKA104_LOCUS20758</name>
    <name evidence="2" type="ORF">VCS650_LOCUS33443</name>
</gene>
<sequence>MTQVNGPPRYVEIAGLVAVRMLAAFCGYIQHCGYGDSFKRALFYTSKQHNFAQRAACITILSMFGELTVELCEMIIIALQDNSHIQNTCYRCLTRINSIKDEKIILNLLFSYLKSKSMNVRYIATKLLIHLSQSSLVSSEQVQKALNDLILDPSSNESLWLIEEQEDTQSECHYYYVGALKDVIYSLLIQHLTRDKSGMIRRNELNDIDSAFAEAESASRVASCVYEMKREEGLEIEKPSKIKSID</sequence>
<evidence type="ECO:0000313" key="4">
    <source>
        <dbReference type="Proteomes" id="UP000663845"/>
    </source>
</evidence>
<evidence type="ECO:0000313" key="1">
    <source>
        <dbReference type="EMBL" id="CAF1281660.1"/>
    </source>
</evidence>
<dbReference type="AlphaFoldDB" id="A0A815C830"/>
<dbReference type="Proteomes" id="UP000663881">
    <property type="component" value="Unassembled WGS sequence"/>
</dbReference>
<dbReference type="SUPFAM" id="SSF48371">
    <property type="entry name" value="ARM repeat"/>
    <property type="match status" value="1"/>
</dbReference>
<dbReference type="InterPro" id="IPR016024">
    <property type="entry name" value="ARM-type_fold"/>
</dbReference>
<dbReference type="Proteomes" id="UP000663891">
    <property type="component" value="Unassembled WGS sequence"/>
</dbReference>
<dbReference type="EMBL" id="CAJOAY010001404">
    <property type="protein sequence ID" value="CAF3838684.1"/>
    <property type="molecule type" value="Genomic_DNA"/>
</dbReference>
<dbReference type="Gene3D" id="1.25.10.10">
    <property type="entry name" value="Leucine-rich Repeat Variant"/>
    <property type="match status" value="1"/>
</dbReference>
<name>A0A815C830_9BILA</name>
<dbReference type="OrthoDB" id="10018011at2759"/>
<proteinExistence type="predicted"/>
<dbReference type="EMBL" id="CAJNOG010000522">
    <property type="protein sequence ID" value="CAF1281660.1"/>
    <property type="molecule type" value="Genomic_DNA"/>
</dbReference>
<evidence type="ECO:0000313" key="3">
    <source>
        <dbReference type="EMBL" id="CAF3838684.1"/>
    </source>
</evidence>
<comment type="caution">
    <text evidence="1">The sequence shown here is derived from an EMBL/GenBank/DDBJ whole genome shotgun (WGS) entry which is preliminary data.</text>
</comment>
<organism evidence="1 4">
    <name type="scientific">Adineta steineri</name>
    <dbReference type="NCBI Taxonomy" id="433720"/>
    <lineage>
        <taxon>Eukaryota</taxon>
        <taxon>Metazoa</taxon>
        <taxon>Spiralia</taxon>
        <taxon>Gnathifera</taxon>
        <taxon>Rotifera</taxon>
        <taxon>Eurotatoria</taxon>
        <taxon>Bdelloidea</taxon>
        <taxon>Adinetida</taxon>
        <taxon>Adinetidae</taxon>
        <taxon>Adineta</taxon>
    </lineage>
</organism>
<dbReference type="InterPro" id="IPR011989">
    <property type="entry name" value="ARM-like"/>
</dbReference>
<accession>A0A815C830</accession>
<dbReference type="EMBL" id="CAJNON010000650">
    <property type="protein sequence ID" value="CAF1345036.1"/>
    <property type="molecule type" value="Genomic_DNA"/>
</dbReference>
<dbReference type="Proteomes" id="UP000663845">
    <property type="component" value="Unassembled WGS sequence"/>
</dbReference>